<keyword evidence="5" id="KW-1185">Reference proteome</keyword>
<dbReference type="OrthoDB" id="257751at2"/>
<dbReference type="PANTHER" id="PTHR47363">
    <property type="entry name" value="GLUCOKINASE"/>
    <property type="match status" value="1"/>
</dbReference>
<dbReference type="AlphaFoldDB" id="D6Z2A8"/>
<comment type="similarity">
    <text evidence="3">Belongs to the bacterial glucokinase family.</text>
</comment>
<dbReference type="GO" id="GO:0006096">
    <property type="term" value="P:glycolytic process"/>
    <property type="evidence" value="ECO:0007669"/>
    <property type="project" value="InterPro"/>
</dbReference>
<proteinExistence type="inferred from homology"/>
<dbReference type="SUPFAM" id="SSF53067">
    <property type="entry name" value="Actin-like ATPase domain"/>
    <property type="match status" value="1"/>
</dbReference>
<evidence type="ECO:0000256" key="2">
    <source>
        <dbReference type="ARBA" id="ARBA00022777"/>
    </source>
</evidence>
<dbReference type="InterPro" id="IPR003836">
    <property type="entry name" value="Glucokinase"/>
</dbReference>
<keyword evidence="2 4" id="KW-0418">Kinase</keyword>
<evidence type="ECO:0000256" key="1">
    <source>
        <dbReference type="ARBA" id="ARBA00022679"/>
    </source>
</evidence>
<reference evidence="5" key="1">
    <citation type="submission" date="2010-02" db="EMBL/GenBank/DDBJ databases">
        <title>Complete sequence of Desulfurivibrio alkaliphilus AHT2.</title>
        <authorList>
            <consortium name="US DOE Joint Genome Institute"/>
            <person name="Pitluck S."/>
            <person name="Chertkov O."/>
            <person name="Detter J.C."/>
            <person name="Han C."/>
            <person name="Tapia R."/>
            <person name="Larimer F."/>
            <person name="Land M."/>
            <person name="Hauser L."/>
            <person name="Kyrpides N."/>
            <person name="Mikhailova N."/>
            <person name="Sorokin D.Y."/>
            <person name="Muyzer G."/>
            <person name="Woyke T."/>
        </authorList>
    </citation>
    <scope>NUCLEOTIDE SEQUENCE [LARGE SCALE GENOMIC DNA]</scope>
    <source>
        <strain evidence="5">DSM 19089 / UNIQEM U267 / AHT2</strain>
    </source>
</reference>
<dbReference type="CDD" id="cd24008">
    <property type="entry name" value="ASKHA_NBD_GLK"/>
    <property type="match status" value="1"/>
</dbReference>
<dbReference type="Gene3D" id="3.30.420.40">
    <property type="match status" value="1"/>
</dbReference>
<dbReference type="GO" id="GO:0005524">
    <property type="term" value="F:ATP binding"/>
    <property type="evidence" value="ECO:0007669"/>
    <property type="project" value="InterPro"/>
</dbReference>
<evidence type="ECO:0000313" key="4">
    <source>
        <dbReference type="EMBL" id="ADH85683.1"/>
    </source>
</evidence>
<dbReference type="KEGG" id="dak:DaAHT2_0980"/>
<dbReference type="RefSeq" id="WP_013163213.1">
    <property type="nucleotide sequence ID" value="NC_014216.1"/>
</dbReference>
<dbReference type="GO" id="GO:0005536">
    <property type="term" value="F:D-glucose binding"/>
    <property type="evidence" value="ECO:0007669"/>
    <property type="project" value="InterPro"/>
</dbReference>
<dbReference type="EC" id="2.7.1.2" evidence="4"/>
<name>D6Z2A8_DESAT</name>
<evidence type="ECO:0000256" key="3">
    <source>
        <dbReference type="RuleBase" id="RU004046"/>
    </source>
</evidence>
<dbReference type="GO" id="GO:0004340">
    <property type="term" value="F:glucokinase activity"/>
    <property type="evidence" value="ECO:0007669"/>
    <property type="project" value="UniProtKB-EC"/>
</dbReference>
<dbReference type="FunCoup" id="D6Z2A8">
    <property type="interactions" value="179"/>
</dbReference>
<evidence type="ECO:0000313" key="5">
    <source>
        <dbReference type="Proteomes" id="UP000001508"/>
    </source>
</evidence>
<dbReference type="Gene3D" id="3.40.367.20">
    <property type="match status" value="1"/>
</dbReference>
<dbReference type="Proteomes" id="UP000001508">
    <property type="component" value="Chromosome"/>
</dbReference>
<sequence length="383" mass="40604">MSATTTKASPAGGQRTYRLLCADIGGTNSRWAFFKLTLPDHDRTGPDQPAATSSPCLLENKQQNWSRGLVLEAEQWLKTTPAESLNDQLRQLYAGGFPLPPEQTDLAVLAVAGPVQRQGRYSKLPLVGLEVDLDAIEQEFSFPRALLINDFTAQALAVLAPPGSQAEKVLPGQAAEAGEGAPVAIIGAGTGLGKALLLPGGADFFAPPASTGAPIATGPKAMPLVIPSEGGHADFPFAGGREQDYLQFLLRERQEERISGNTVVSGRGLSYLHHFLTGKKLEPAAVTATFGPESETMAWAARFYARVCRNFVLETLATGGLYIAGGVAAKSPQLLTHPAFAREFLHSPTMDGLLAKIPVFLIQAENSGLWGAAIKARLMLAQP</sequence>
<gene>
    <name evidence="4" type="ordered locus">DaAHT2_0980</name>
</gene>
<dbReference type="InterPro" id="IPR043129">
    <property type="entry name" value="ATPase_NBD"/>
</dbReference>
<dbReference type="HOGENOM" id="CLU_042582_0_0_7"/>
<dbReference type="PANTHER" id="PTHR47363:SF1">
    <property type="entry name" value="GLUCOKINASE"/>
    <property type="match status" value="1"/>
</dbReference>
<dbReference type="STRING" id="589865.DaAHT2_0980"/>
<dbReference type="EMBL" id="CP001940">
    <property type="protein sequence ID" value="ADH85683.1"/>
    <property type="molecule type" value="Genomic_DNA"/>
</dbReference>
<organism evidence="4 5">
    <name type="scientific">Desulfurivibrio alkaliphilus (strain DSM 19089 / UNIQEM U267 / AHT2)</name>
    <dbReference type="NCBI Taxonomy" id="589865"/>
    <lineage>
        <taxon>Bacteria</taxon>
        <taxon>Pseudomonadati</taxon>
        <taxon>Thermodesulfobacteriota</taxon>
        <taxon>Desulfobulbia</taxon>
        <taxon>Desulfobulbales</taxon>
        <taxon>Desulfobulbaceae</taxon>
        <taxon>Desulfurivibrio</taxon>
    </lineage>
</organism>
<accession>D6Z2A8</accession>
<dbReference type="eggNOG" id="COG0837">
    <property type="taxonomic scope" value="Bacteria"/>
</dbReference>
<protein>
    <submittedName>
        <fullName evidence="4">Glucokinase</fullName>
        <ecNumber evidence="4">2.7.1.2</ecNumber>
    </submittedName>
</protein>
<keyword evidence="1 4" id="KW-0808">Transferase</keyword>
<dbReference type="Pfam" id="PF02685">
    <property type="entry name" value="Glucokinase"/>
    <property type="match status" value="1"/>
</dbReference>
<dbReference type="InParanoid" id="D6Z2A8"/>